<evidence type="ECO:0000313" key="2">
    <source>
        <dbReference type="EMBL" id="RZS67364.1"/>
    </source>
</evidence>
<evidence type="ECO:0000256" key="1">
    <source>
        <dbReference type="SAM" id="SignalP"/>
    </source>
</evidence>
<name>A0A4Q7MGS1_9BURK</name>
<dbReference type="EMBL" id="SGWZ01000004">
    <property type="protein sequence ID" value="RZS67364.1"/>
    <property type="molecule type" value="Genomic_DNA"/>
</dbReference>
<comment type="caution">
    <text evidence="2">The sequence shown here is derived from an EMBL/GenBank/DDBJ whole genome shotgun (WGS) entry which is preliminary data.</text>
</comment>
<organism evidence="2 3">
    <name type="scientific">Kerstersia gyiorum</name>
    <dbReference type="NCBI Taxonomy" id="206506"/>
    <lineage>
        <taxon>Bacteria</taxon>
        <taxon>Pseudomonadati</taxon>
        <taxon>Pseudomonadota</taxon>
        <taxon>Betaproteobacteria</taxon>
        <taxon>Burkholderiales</taxon>
        <taxon>Alcaligenaceae</taxon>
        <taxon>Kerstersia</taxon>
    </lineage>
</organism>
<dbReference type="AlphaFoldDB" id="A0A4Q7MGS1"/>
<reference evidence="2 3" key="1">
    <citation type="submission" date="2019-02" db="EMBL/GenBank/DDBJ databases">
        <title>Genomic Encyclopedia of Type Strains, Phase IV (KMG-IV): sequencing the most valuable type-strain genomes for metagenomic binning, comparative biology and taxonomic classification.</title>
        <authorList>
            <person name="Goeker M."/>
        </authorList>
    </citation>
    <scope>NUCLEOTIDE SEQUENCE [LARGE SCALE GENOMIC DNA]</scope>
    <source>
        <strain evidence="2 3">DSM 16618</strain>
    </source>
</reference>
<feature type="signal peptide" evidence="1">
    <location>
        <begin position="1"/>
        <end position="27"/>
    </location>
</feature>
<dbReference type="Proteomes" id="UP000292039">
    <property type="component" value="Unassembled WGS sequence"/>
</dbReference>
<evidence type="ECO:0008006" key="4">
    <source>
        <dbReference type="Google" id="ProtNLM"/>
    </source>
</evidence>
<evidence type="ECO:0000313" key="3">
    <source>
        <dbReference type="Proteomes" id="UP000292039"/>
    </source>
</evidence>
<proteinExistence type="predicted"/>
<feature type="chain" id="PRO_5020857702" description="Peptidase" evidence="1">
    <location>
        <begin position="28"/>
        <end position="317"/>
    </location>
</feature>
<keyword evidence="1" id="KW-0732">Signal</keyword>
<gene>
    <name evidence="2" type="ORF">EV679_2583</name>
</gene>
<sequence length="317" mass="35430">MRRMLNLMWRALQGGLLLAALAHPARAEDGGCRPLLFKAQAQLPHSVTRGDFKVWYATQGEHALARQEDTDGNGVPDRVDDLLTQLEAANRFYSEVLALTPPLAQPRYARAEVINVYVLAMQRGNGLAFHEVVQERPARRAAAGPCGLRMYVNRSLSPSHNLTPAHELFHLYQYGYAMFKRAWYLEGMARLAETAFAGPARLQRHVAGATGQPRCEDVWQESYSAVRFWWGLGADDGSDDVPIPAELRALRYHDGSAVFGVERFQRGNIVKPVLEQLRQRSEVLAGQHGLAPYRWPSRMQANALFDPEICGAVEDAL</sequence>
<protein>
    <recommendedName>
        <fullName evidence="4">Peptidase</fullName>
    </recommendedName>
</protein>
<accession>A0A4Q7MGS1</accession>